<accession>A0A833QZE1</accession>
<organism evidence="2 3">
    <name type="scientific">Carex littledalei</name>
    <dbReference type="NCBI Taxonomy" id="544730"/>
    <lineage>
        <taxon>Eukaryota</taxon>
        <taxon>Viridiplantae</taxon>
        <taxon>Streptophyta</taxon>
        <taxon>Embryophyta</taxon>
        <taxon>Tracheophyta</taxon>
        <taxon>Spermatophyta</taxon>
        <taxon>Magnoliopsida</taxon>
        <taxon>Liliopsida</taxon>
        <taxon>Poales</taxon>
        <taxon>Cyperaceae</taxon>
        <taxon>Cyperoideae</taxon>
        <taxon>Cariceae</taxon>
        <taxon>Carex</taxon>
        <taxon>Carex subgen. Euthyceras</taxon>
    </lineage>
</organism>
<dbReference type="PANTHER" id="PTHR44259:SF114">
    <property type="entry name" value="OS06G0707300 PROTEIN"/>
    <property type="match status" value="1"/>
</dbReference>
<comment type="caution">
    <text evidence="2">The sequence shown here is derived from an EMBL/GenBank/DDBJ whole genome shotgun (WGS) entry which is preliminary data.</text>
</comment>
<dbReference type="EMBL" id="SWLB01000013">
    <property type="protein sequence ID" value="KAF3330421.1"/>
    <property type="molecule type" value="Genomic_DNA"/>
</dbReference>
<dbReference type="PANTHER" id="PTHR44259">
    <property type="entry name" value="OS07G0183000 PROTEIN-RELATED"/>
    <property type="match status" value="1"/>
</dbReference>
<proteinExistence type="predicted"/>
<reference evidence="2" key="1">
    <citation type="submission" date="2020-01" db="EMBL/GenBank/DDBJ databases">
        <title>Genome sequence of Kobresia littledalei, the first chromosome-level genome in the family Cyperaceae.</title>
        <authorList>
            <person name="Qu G."/>
        </authorList>
    </citation>
    <scope>NUCLEOTIDE SEQUENCE</scope>
    <source>
        <strain evidence="2">C.B.Clarke</strain>
        <tissue evidence="2">Leaf</tissue>
    </source>
</reference>
<keyword evidence="3" id="KW-1185">Reference proteome</keyword>
<evidence type="ECO:0000259" key="1">
    <source>
        <dbReference type="Pfam" id="PF03478"/>
    </source>
</evidence>
<protein>
    <recommendedName>
        <fullName evidence="1">KIB1-4 beta-propeller domain-containing protein</fullName>
    </recommendedName>
</protein>
<dbReference type="OrthoDB" id="580600at2759"/>
<dbReference type="InterPro" id="IPR005174">
    <property type="entry name" value="KIB1-4_b-propeller"/>
</dbReference>
<dbReference type="Proteomes" id="UP000623129">
    <property type="component" value="Unassembled WGS sequence"/>
</dbReference>
<name>A0A833QZE1_9POAL</name>
<evidence type="ECO:0000313" key="2">
    <source>
        <dbReference type="EMBL" id="KAF3330421.1"/>
    </source>
</evidence>
<evidence type="ECO:0000313" key="3">
    <source>
        <dbReference type="Proteomes" id="UP000623129"/>
    </source>
</evidence>
<dbReference type="AlphaFoldDB" id="A0A833QZE1"/>
<gene>
    <name evidence="2" type="ORF">FCM35_KLT03775</name>
</gene>
<dbReference type="Pfam" id="PF03478">
    <property type="entry name" value="Beta-prop_KIB1-4"/>
    <property type="match status" value="1"/>
</dbReference>
<dbReference type="InterPro" id="IPR050942">
    <property type="entry name" value="F-box_BR-signaling"/>
</dbReference>
<feature type="domain" description="KIB1-4 beta-propeller" evidence="1">
    <location>
        <begin position="64"/>
        <end position="254"/>
    </location>
</feature>
<sequence length="281" mass="32208">MNLDLFSRENCAAVNKEWQQVLSVLKTVNRNILCTPNHVPPSLFGAMELNSLNTEFRIHNIYSERSYNARVPGLMGQNRWFGASEGWLISSQLVSSGSDGYALVNPITNDHVLLARTFTIPGELPQKCFFTKVVLCRSPEHKDGFLFVGLPLLQDMKVGYLTLTQNDTTWSLLDEFRNDATEKYKDALFHEGKLYILTSKENLYFFPLFDNFTFGQAVHLISSNAPRSNMHWQQNYLVVNEDQLLSITRFNRTRGYNNQPDIITINTCSTDVPFTWKGFQT</sequence>